<evidence type="ECO:0000313" key="2">
    <source>
        <dbReference type="EMBL" id="KAB8243532.1"/>
    </source>
</evidence>
<name>A0A5N6GMG2_ASPFL</name>
<proteinExistence type="predicted"/>
<reference evidence="2" key="1">
    <citation type="submission" date="2019-04" db="EMBL/GenBank/DDBJ databases">
        <title>Friends and foes A comparative genomics study of 23 Aspergillus species from section Flavi.</title>
        <authorList>
            <consortium name="DOE Joint Genome Institute"/>
            <person name="Kjaerbolling I."/>
            <person name="Vesth T."/>
            <person name="Frisvad J.C."/>
            <person name="Nybo J.L."/>
            <person name="Theobald S."/>
            <person name="Kildgaard S."/>
            <person name="Isbrandt T."/>
            <person name="Kuo A."/>
            <person name="Sato A."/>
            <person name="Lyhne E.K."/>
            <person name="Kogle M.E."/>
            <person name="Wiebenga A."/>
            <person name="Kun R.S."/>
            <person name="Lubbers R.J."/>
            <person name="Makela M.R."/>
            <person name="Barry K."/>
            <person name="Chovatia M."/>
            <person name="Clum A."/>
            <person name="Daum C."/>
            <person name="Haridas S."/>
            <person name="He G."/>
            <person name="LaButti K."/>
            <person name="Lipzen A."/>
            <person name="Mondo S."/>
            <person name="Riley R."/>
            <person name="Salamov A."/>
            <person name="Simmons B.A."/>
            <person name="Magnuson J.K."/>
            <person name="Henrissat B."/>
            <person name="Mortensen U.H."/>
            <person name="Larsen T.O."/>
            <person name="Devries R.P."/>
            <person name="Grigoriev I.V."/>
            <person name="Machida M."/>
            <person name="Baker S.E."/>
            <person name="Andersen M.R."/>
        </authorList>
    </citation>
    <scope>NUCLEOTIDE SEQUENCE [LARGE SCALE GENOMIC DNA]</scope>
    <source>
        <strain evidence="2">CBS 121.62</strain>
    </source>
</reference>
<dbReference type="VEuPathDB" id="FungiDB:F9C07_2276790"/>
<dbReference type="Proteomes" id="UP000325434">
    <property type="component" value="Unassembled WGS sequence"/>
</dbReference>
<dbReference type="SMART" id="SM00248">
    <property type="entry name" value="ANK"/>
    <property type="match status" value="2"/>
</dbReference>
<protein>
    <submittedName>
        <fullName evidence="2">Uncharacterized protein</fullName>
    </submittedName>
</protein>
<dbReference type="AlphaFoldDB" id="A0A5N6GMG2"/>
<dbReference type="SUPFAM" id="SSF48403">
    <property type="entry name" value="Ankyrin repeat"/>
    <property type="match status" value="1"/>
</dbReference>
<dbReference type="EMBL" id="ML734641">
    <property type="protein sequence ID" value="KAB8243532.1"/>
    <property type="molecule type" value="Genomic_DNA"/>
</dbReference>
<dbReference type="PROSITE" id="PS50088">
    <property type="entry name" value="ANK_REPEAT"/>
    <property type="match status" value="1"/>
</dbReference>
<gene>
    <name evidence="2" type="ORF">BDV35DRAFT_383084</name>
</gene>
<dbReference type="InterPro" id="IPR002110">
    <property type="entry name" value="Ankyrin_rpt"/>
</dbReference>
<organism evidence="2">
    <name type="scientific">Aspergillus flavus</name>
    <dbReference type="NCBI Taxonomy" id="5059"/>
    <lineage>
        <taxon>Eukaryota</taxon>
        <taxon>Fungi</taxon>
        <taxon>Dikarya</taxon>
        <taxon>Ascomycota</taxon>
        <taxon>Pezizomycotina</taxon>
        <taxon>Eurotiomycetes</taxon>
        <taxon>Eurotiomycetidae</taxon>
        <taxon>Eurotiales</taxon>
        <taxon>Aspergillaceae</taxon>
        <taxon>Aspergillus</taxon>
        <taxon>Aspergillus subgen. Circumdati</taxon>
    </lineage>
</organism>
<dbReference type="Gene3D" id="1.25.40.20">
    <property type="entry name" value="Ankyrin repeat-containing domain"/>
    <property type="match status" value="1"/>
</dbReference>
<keyword evidence="1" id="KW-0040">ANK repeat</keyword>
<feature type="repeat" description="ANK" evidence="1">
    <location>
        <begin position="74"/>
        <end position="100"/>
    </location>
</feature>
<dbReference type="PROSITE" id="PS50297">
    <property type="entry name" value="ANK_REP_REGION"/>
    <property type="match status" value="1"/>
</dbReference>
<evidence type="ECO:0000256" key="1">
    <source>
        <dbReference type="PROSITE-ProRule" id="PRU00023"/>
    </source>
</evidence>
<dbReference type="Pfam" id="PF12796">
    <property type="entry name" value="Ank_2"/>
    <property type="match status" value="1"/>
</dbReference>
<dbReference type="InterPro" id="IPR036770">
    <property type="entry name" value="Ankyrin_rpt-contain_sf"/>
</dbReference>
<accession>A0A5N6GMG2</accession>
<sequence length="125" mass="13873">MLLVLPSQCTLTAFGKYVSAKQLLSDSDTLMEYINCANDEDDTPLQLAARNGQSAVVELFVYIISLTGCQYPDQSFTPLLLAAIYGQESVVKMLLEQGADEVEWCEWNVEANDLGKRKMASCHPF</sequence>